<reference evidence="2 3" key="1">
    <citation type="submission" date="2018-01" db="EMBL/GenBank/DDBJ databases">
        <title>Draft genome sequence of Jishengella sp. NA12.</title>
        <authorList>
            <person name="Sahin N."/>
            <person name="Ay H."/>
            <person name="Saygin H."/>
        </authorList>
    </citation>
    <scope>NUCLEOTIDE SEQUENCE [LARGE SCALE GENOMIC DNA]</scope>
    <source>
        <strain evidence="2 3">NA12</strain>
    </source>
</reference>
<sequence>MAALDWAALTIHRIALGDDDEVGRYVDEHAMVGTVLTLSAAVLIGIWAVWAGALHAPRSHASATGHNRGGVRHN</sequence>
<name>A0A2W2FN49_9ACTN</name>
<keyword evidence="1" id="KW-1133">Transmembrane helix</keyword>
<organism evidence="2 3">
    <name type="scientific">Micromonospora craterilacus</name>
    <dbReference type="NCBI Taxonomy" id="1655439"/>
    <lineage>
        <taxon>Bacteria</taxon>
        <taxon>Bacillati</taxon>
        <taxon>Actinomycetota</taxon>
        <taxon>Actinomycetes</taxon>
        <taxon>Micromonosporales</taxon>
        <taxon>Micromonosporaceae</taxon>
        <taxon>Micromonospora</taxon>
    </lineage>
</organism>
<dbReference type="AlphaFoldDB" id="A0A2W2FN49"/>
<evidence type="ECO:0000256" key="1">
    <source>
        <dbReference type="SAM" id="Phobius"/>
    </source>
</evidence>
<gene>
    <name evidence="2" type="ORF">C1I95_17350</name>
</gene>
<keyword evidence="1" id="KW-0812">Transmembrane</keyword>
<dbReference type="EMBL" id="POTY01000104">
    <property type="protein sequence ID" value="PZG16474.1"/>
    <property type="molecule type" value="Genomic_DNA"/>
</dbReference>
<evidence type="ECO:0000313" key="3">
    <source>
        <dbReference type="Proteomes" id="UP000248924"/>
    </source>
</evidence>
<feature type="non-terminal residue" evidence="2">
    <location>
        <position position="74"/>
    </location>
</feature>
<evidence type="ECO:0000313" key="2">
    <source>
        <dbReference type="EMBL" id="PZG16474.1"/>
    </source>
</evidence>
<accession>A0A2W2FN49</accession>
<keyword evidence="1" id="KW-0472">Membrane</keyword>
<comment type="caution">
    <text evidence="2">The sequence shown here is derived from an EMBL/GenBank/DDBJ whole genome shotgun (WGS) entry which is preliminary data.</text>
</comment>
<feature type="transmembrane region" description="Helical" evidence="1">
    <location>
        <begin position="30"/>
        <end position="50"/>
    </location>
</feature>
<dbReference type="Proteomes" id="UP000248924">
    <property type="component" value="Unassembled WGS sequence"/>
</dbReference>
<proteinExistence type="predicted"/>
<keyword evidence="3" id="KW-1185">Reference proteome</keyword>
<protein>
    <submittedName>
        <fullName evidence="2">Uncharacterized protein</fullName>
    </submittedName>
</protein>